<evidence type="ECO:0000256" key="1">
    <source>
        <dbReference type="SAM" id="MobiDB-lite"/>
    </source>
</evidence>
<feature type="transmembrane region" description="Helical" evidence="2">
    <location>
        <begin position="28"/>
        <end position="47"/>
    </location>
</feature>
<keyword evidence="4" id="KW-1185">Reference proteome</keyword>
<dbReference type="Proteomes" id="UP000258927">
    <property type="component" value="Chromosome"/>
</dbReference>
<keyword evidence="2" id="KW-0472">Membrane</keyword>
<feature type="region of interest" description="Disordered" evidence="1">
    <location>
        <begin position="1"/>
        <end position="20"/>
    </location>
</feature>
<feature type="region of interest" description="Disordered" evidence="1">
    <location>
        <begin position="52"/>
        <end position="75"/>
    </location>
</feature>
<dbReference type="AlphaFoldDB" id="A0A2R4MGP6"/>
<dbReference type="EMBL" id="CP021330">
    <property type="protein sequence ID" value="AVX05056.1"/>
    <property type="molecule type" value="Genomic_DNA"/>
</dbReference>
<keyword evidence="2" id="KW-0812">Transmembrane</keyword>
<evidence type="ECO:0000256" key="2">
    <source>
        <dbReference type="SAM" id="Phobius"/>
    </source>
</evidence>
<organism evidence="3 4">
    <name type="scientific">Maritalea myrionectae</name>
    <dbReference type="NCBI Taxonomy" id="454601"/>
    <lineage>
        <taxon>Bacteria</taxon>
        <taxon>Pseudomonadati</taxon>
        <taxon>Pseudomonadota</taxon>
        <taxon>Alphaproteobacteria</taxon>
        <taxon>Hyphomicrobiales</taxon>
        <taxon>Devosiaceae</taxon>
        <taxon>Maritalea</taxon>
    </lineage>
</organism>
<proteinExistence type="predicted"/>
<evidence type="ECO:0000313" key="3">
    <source>
        <dbReference type="EMBL" id="AVX05056.1"/>
    </source>
</evidence>
<dbReference type="KEGG" id="mmyr:MXMO3_02544"/>
<protein>
    <submittedName>
        <fullName evidence="3">Uncharacterized protein</fullName>
    </submittedName>
</protein>
<accession>A0A2R4MGP6</accession>
<evidence type="ECO:0000313" key="4">
    <source>
        <dbReference type="Proteomes" id="UP000258927"/>
    </source>
</evidence>
<gene>
    <name evidence="3" type="ORF">MXMO3_02544</name>
</gene>
<feature type="compositionally biased region" description="Basic and acidic residues" evidence="1">
    <location>
        <begin position="1"/>
        <end position="19"/>
    </location>
</feature>
<keyword evidence="2" id="KW-1133">Transmembrane helix</keyword>
<reference evidence="3 4" key="1">
    <citation type="submission" date="2017-05" db="EMBL/GenBank/DDBJ databases">
        <title>Genome Analysis of Maritalea myrionectae HL2708#5.</title>
        <authorList>
            <consortium name="Cotde Inc.-PKNU"/>
            <person name="Jang D."/>
            <person name="Oh H.-M."/>
        </authorList>
    </citation>
    <scope>NUCLEOTIDE SEQUENCE [LARGE SCALE GENOMIC DNA]</scope>
    <source>
        <strain evidence="3 4">HL2708#5</strain>
    </source>
</reference>
<sequence>MQDQKNEQPETVTKTEARQGQRGFSTRVLAISLAVIVVAFAAIYIYAESNDSETPNLVDTPSLDTSQLTTTGWFA</sequence>
<dbReference type="RefSeq" id="WP_027833451.1">
    <property type="nucleotide sequence ID" value="NZ_CP021330.1"/>
</dbReference>
<name>A0A2R4MGP6_9HYPH</name>
<dbReference type="STRING" id="1122213.GCA_000423365_00181"/>